<name>A0ABY1QVC9_9BURK</name>
<reference evidence="1 2" key="1">
    <citation type="submission" date="2017-05" db="EMBL/GenBank/DDBJ databases">
        <authorList>
            <person name="Varghese N."/>
            <person name="Submissions S."/>
        </authorList>
    </citation>
    <scope>NUCLEOTIDE SEQUENCE [LARGE SCALE GENOMIC DNA]</scope>
    <source>
        <strain evidence="1 2">DSM 26001</strain>
    </source>
</reference>
<gene>
    <name evidence="1" type="ORF">SAMN06295970_13221</name>
</gene>
<organism evidence="1 2">
    <name type="scientific">Noviherbaspirillum suwonense</name>
    <dbReference type="NCBI Taxonomy" id="1224511"/>
    <lineage>
        <taxon>Bacteria</taxon>
        <taxon>Pseudomonadati</taxon>
        <taxon>Pseudomonadota</taxon>
        <taxon>Betaproteobacteria</taxon>
        <taxon>Burkholderiales</taxon>
        <taxon>Oxalobacteraceae</taxon>
        <taxon>Noviherbaspirillum</taxon>
    </lineage>
</organism>
<keyword evidence="2" id="KW-1185">Reference proteome</keyword>
<evidence type="ECO:0008006" key="3">
    <source>
        <dbReference type="Google" id="ProtNLM"/>
    </source>
</evidence>
<evidence type="ECO:0000313" key="1">
    <source>
        <dbReference type="EMBL" id="SMP79646.1"/>
    </source>
</evidence>
<evidence type="ECO:0000313" key="2">
    <source>
        <dbReference type="Proteomes" id="UP001158049"/>
    </source>
</evidence>
<comment type="caution">
    <text evidence="1">The sequence shown here is derived from an EMBL/GenBank/DDBJ whole genome shotgun (WGS) entry which is preliminary data.</text>
</comment>
<sequence>MNDQRDTILTIYEAGAYLKAGKRIVFRLATTFDTWAE</sequence>
<protein>
    <recommendedName>
        <fullName evidence="3">Integrase</fullName>
    </recommendedName>
</protein>
<dbReference type="EMBL" id="FXUL01000032">
    <property type="protein sequence ID" value="SMP79646.1"/>
    <property type="molecule type" value="Genomic_DNA"/>
</dbReference>
<dbReference type="Proteomes" id="UP001158049">
    <property type="component" value="Unassembled WGS sequence"/>
</dbReference>
<proteinExistence type="predicted"/>
<accession>A0ABY1QVC9</accession>